<dbReference type="InterPro" id="IPR011545">
    <property type="entry name" value="DEAD/DEAH_box_helicase_dom"/>
</dbReference>
<feature type="domain" description="Helicase ATP-binding" evidence="10">
    <location>
        <begin position="34"/>
        <end position="228"/>
    </location>
</feature>
<dbReference type="PANTHER" id="PTHR47962">
    <property type="entry name" value="ATP-DEPENDENT HELICASE LHR-RELATED-RELATED"/>
    <property type="match status" value="1"/>
</dbReference>
<evidence type="ECO:0000256" key="8">
    <source>
        <dbReference type="ARBA" id="ARBA00023235"/>
    </source>
</evidence>
<evidence type="ECO:0000313" key="12">
    <source>
        <dbReference type="EMBL" id="QDU43015.1"/>
    </source>
</evidence>
<keyword evidence="4 12" id="KW-0347">Helicase</keyword>
<keyword evidence="8" id="KW-0413">Isomerase</keyword>
<dbReference type="GO" id="GO:0005524">
    <property type="term" value="F:ATP binding"/>
    <property type="evidence" value="ECO:0007669"/>
    <property type="project" value="UniProtKB-KW"/>
</dbReference>
<dbReference type="GO" id="GO:0004386">
    <property type="term" value="F:helicase activity"/>
    <property type="evidence" value="ECO:0007669"/>
    <property type="project" value="UniProtKB-KW"/>
</dbReference>
<dbReference type="SMART" id="SM00382">
    <property type="entry name" value="AAA"/>
    <property type="match status" value="1"/>
</dbReference>
<dbReference type="GO" id="GO:0016887">
    <property type="term" value="F:ATP hydrolysis activity"/>
    <property type="evidence" value="ECO:0007669"/>
    <property type="project" value="TreeGrafter"/>
</dbReference>
<dbReference type="Pfam" id="PF19306">
    <property type="entry name" value="WHD_Lhr"/>
    <property type="match status" value="1"/>
</dbReference>
<organism evidence="12 13">
    <name type="scientific">Symmachiella dynata</name>
    <dbReference type="NCBI Taxonomy" id="2527995"/>
    <lineage>
        <taxon>Bacteria</taxon>
        <taxon>Pseudomonadati</taxon>
        <taxon>Planctomycetota</taxon>
        <taxon>Planctomycetia</taxon>
        <taxon>Planctomycetales</taxon>
        <taxon>Planctomycetaceae</taxon>
        <taxon>Symmachiella</taxon>
    </lineage>
</organism>
<keyword evidence="3" id="KW-0378">Hydrolase</keyword>
<dbReference type="CDD" id="cd18796">
    <property type="entry name" value="SF2_C_LHR"/>
    <property type="match status" value="1"/>
</dbReference>
<dbReference type="InterPro" id="IPR003593">
    <property type="entry name" value="AAA+_ATPase"/>
</dbReference>
<gene>
    <name evidence="12" type="ORF">Mal52_14860</name>
</gene>
<dbReference type="KEGG" id="sdyn:Mal52_14860"/>
<evidence type="ECO:0000256" key="9">
    <source>
        <dbReference type="SAM" id="MobiDB-lite"/>
    </source>
</evidence>
<keyword evidence="2" id="KW-0227">DNA damage</keyword>
<evidence type="ECO:0000256" key="5">
    <source>
        <dbReference type="ARBA" id="ARBA00022840"/>
    </source>
</evidence>
<dbReference type="Proteomes" id="UP000319383">
    <property type="component" value="Chromosome"/>
</dbReference>
<evidence type="ECO:0000256" key="4">
    <source>
        <dbReference type="ARBA" id="ARBA00022806"/>
    </source>
</evidence>
<dbReference type="InterPro" id="IPR045628">
    <property type="entry name" value="Lhr_WH_dom"/>
</dbReference>
<evidence type="ECO:0000259" key="10">
    <source>
        <dbReference type="PROSITE" id="PS51192"/>
    </source>
</evidence>
<dbReference type="PROSITE" id="PS51192">
    <property type="entry name" value="HELICASE_ATP_BIND_1"/>
    <property type="match status" value="1"/>
</dbReference>
<dbReference type="GO" id="GO:0003677">
    <property type="term" value="F:DNA binding"/>
    <property type="evidence" value="ECO:0007669"/>
    <property type="project" value="UniProtKB-KW"/>
</dbReference>
<dbReference type="InterPro" id="IPR055367">
    <property type="entry name" value="WH4_Lhr"/>
</dbReference>
<dbReference type="Gene3D" id="3.40.50.300">
    <property type="entry name" value="P-loop containing nucleotide triphosphate hydrolases"/>
    <property type="match status" value="2"/>
</dbReference>
<evidence type="ECO:0000256" key="3">
    <source>
        <dbReference type="ARBA" id="ARBA00022801"/>
    </source>
</evidence>
<dbReference type="Pfam" id="PF23234">
    <property type="entry name" value="WHD_4th_Lhr"/>
    <property type="match status" value="1"/>
</dbReference>
<dbReference type="CDD" id="cd17922">
    <property type="entry name" value="DEXHc_LHR-like"/>
    <property type="match status" value="1"/>
</dbReference>
<keyword evidence="6" id="KW-0238">DNA-binding</keyword>
<keyword evidence="1" id="KW-0547">Nucleotide-binding</keyword>
<dbReference type="InterPro" id="IPR027417">
    <property type="entry name" value="P-loop_NTPase"/>
</dbReference>
<reference evidence="12 13" key="1">
    <citation type="submission" date="2019-02" db="EMBL/GenBank/DDBJ databases">
        <title>Deep-cultivation of Planctomycetes and their phenomic and genomic characterization uncovers novel biology.</title>
        <authorList>
            <person name="Wiegand S."/>
            <person name="Jogler M."/>
            <person name="Boedeker C."/>
            <person name="Pinto D."/>
            <person name="Vollmers J."/>
            <person name="Rivas-Marin E."/>
            <person name="Kohn T."/>
            <person name="Peeters S.H."/>
            <person name="Heuer A."/>
            <person name="Rast P."/>
            <person name="Oberbeckmann S."/>
            <person name="Bunk B."/>
            <person name="Jeske O."/>
            <person name="Meyerdierks A."/>
            <person name="Storesund J.E."/>
            <person name="Kallscheuer N."/>
            <person name="Luecker S."/>
            <person name="Lage O.M."/>
            <person name="Pohl T."/>
            <person name="Merkel B.J."/>
            <person name="Hornburger P."/>
            <person name="Mueller R.-W."/>
            <person name="Bruemmer F."/>
            <person name="Labrenz M."/>
            <person name="Spormann A.M."/>
            <person name="Op den Camp H."/>
            <person name="Overmann J."/>
            <person name="Amann R."/>
            <person name="Jetten M.S.M."/>
            <person name="Mascher T."/>
            <person name="Medema M.H."/>
            <person name="Devos D.P."/>
            <person name="Kaster A.-K."/>
            <person name="Ovreas L."/>
            <person name="Rohde M."/>
            <person name="Galperin M.Y."/>
            <person name="Jogler C."/>
        </authorList>
    </citation>
    <scope>NUCLEOTIDE SEQUENCE [LARGE SCALE GENOMIC DNA]</scope>
    <source>
        <strain evidence="12 13">Mal52</strain>
    </source>
</reference>
<dbReference type="PROSITE" id="PS51194">
    <property type="entry name" value="HELICASE_CTER"/>
    <property type="match status" value="1"/>
</dbReference>
<proteinExistence type="predicted"/>
<evidence type="ECO:0000256" key="7">
    <source>
        <dbReference type="ARBA" id="ARBA00023204"/>
    </source>
</evidence>
<dbReference type="InterPro" id="IPR055368">
    <property type="entry name" value="WH3_Lhr"/>
</dbReference>
<evidence type="ECO:0000256" key="2">
    <source>
        <dbReference type="ARBA" id="ARBA00022763"/>
    </source>
</evidence>
<sequence>MHEIMSTLHNFHPLIQQWFRSRFAAPTEPQQRGWPFIADGQHTLIAAPTGSGKTLTAFLAAIDRLLKLALAGELEQRTYVVYVSPLRALSNDMHRNLEDPLNEIMALAAENGIDVPPIRVGLRTGDTKSSQRAALVRKPPHILVTTPESLYLMLTAEKSRAKLQAVETVIVDEIHALVSDKRGSHLSLTLERLQAWCERPFQRVGLSATQRPIEDTARFLVGFHERNAEQLPCEIIDVGHQRELDLAIEVPPSELGAVCMHEQWAEVNERIAELINNHRSTLIFVNTRRMAERITHLLTELMGEDAVSSHHGSLAAKFRLETEQRLKEGKLKAVVATASLELGIDIGYIDLVIQIGSPRSIATFLQRVGRSGHSLGLIPKGRLFALTRDELYECMALLRAVRGGRLDRIPIPTAPLDILAQQIVAEVSAEEWGTDELFAAFRRAAPYHELSRADFDKVVEFLSEGVAHANGRSRVFLHHDQVNRRIRPRPGARMAATMNGGAIGEVASYRVIAEPERTVVGTLDEEFAAESQAGDIFLLGNTSWRIQHVRGGEVTVFDAHGAPPSIPFWRGEAPGRTLELSEEVSRLREELEPLLEDEAAAQQWLIGETDITPAAAEQAVTYAAAQKAALGLLPTCKRVVFERFFDESGGMQMLIHAPFGGRINTAWGMSLRKRFCRSFDFELQATADDNGLILSLGPQHSFPLESMFGMLNPNNARNLLEQALLAVPTFQIRWRWNVTRSLLVARMNNGKKVPPPLQRFRADDLLTAVFPKLTGCQENITGDHEIPDHPLIRQTMEDCLFEAMDIAGLENVLTGVQRGDITYVARDTREPSPFCYELLNASPYAFLDGGEFIERRARMVATRRSLTVDSVSDLGRLDPLAISQVRDEAAPTVRDADELHDALLGRILLPVNEAADWSTHYLELQTDGRATTATLPDGRRAWVATERLPAVLATFDDIDVAPPVTVPENVRQEWESTEARVAIIRGLMEMCGPISVEEVAERTWTALNQAAAALEALEGEGVVLQGHFTPACYDEKSDDPQPSGDVQREWCHRRLLSRIHRLTLQGLRKQIEPVSVDVFIRHLTRHQQVLPETRRTGSDALFDAIAQLQGMDVPAVAWERDVLPARVENYQPAWLDELCMTGEIGWGRLYPPRRDPQRSRPMVSLTKIARMSLFLRSDADWLSTSSVAVDVGELTTPAQQVLECLTERGAMFAGDLAAANHMLPGQLAETLGELVASGLVTADGFDGMRQFVANKPAASNSALPARMRRGAGRRRLPVKSTGRWSVWERDSETSLTVEETTEQWAWQLLRRWGVIFRDLLQREQGAPRWFELLQVYRQLEARGEIRGGRFITGVGGEQFALGDTVNQLRQLRDDGPRQELIVLSAADPLNLIGILTDHPRVPSTASNRIAYLDGMPVASLQAGVVEYLDDCPPAAYALVASRLQGDVTSDLSHDARQRSLERLENKNAESAAQRVRQRRETNGFQRPRVI</sequence>
<name>A0A517ZKR9_9PLAN</name>
<dbReference type="SMART" id="SM00487">
    <property type="entry name" value="DEXDc"/>
    <property type="match status" value="1"/>
</dbReference>
<dbReference type="Pfam" id="PF00270">
    <property type="entry name" value="DEAD"/>
    <property type="match status" value="1"/>
</dbReference>
<dbReference type="InterPro" id="IPR014001">
    <property type="entry name" value="Helicase_ATP-bd"/>
</dbReference>
<dbReference type="SUPFAM" id="SSF52540">
    <property type="entry name" value="P-loop containing nucleoside triphosphate hydrolases"/>
    <property type="match status" value="1"/>
</dbReference>
<dbReference type="Pfam" id="PF08494">
    <property type="entry name" value="DEAD_assoc"/>
    <property type="match status" value="1"/>
</dbReference>
<dbReference type="SMART" id="SM00490">
    <property type="entry name" value="HELICc"/>
    <property type="match status" value="1"/>
</dbReference>
<accession>A0A517ZKR9</accession>
<dbReference type="PANTHER" id="PTHR47962:SF5">
    <property type="entry name" value="ATP-DEPENDENT HELICASE LHR-RELATED"/>
    <property type="match status" value="1"/>
</dbReference>
<dbReference type="Pfam" id="PF00271">
    <property type="entry name" value="Helicase_C"/>
    <property type="match status" value="1"/>
</dbReference>
<dbReference type="EMBL" id="CP036276">
    <property type="protein sequence ID" value="QDU43015.1"/>
    <property type="molecule type" value="Genomic_DNA"/>
</dbReference>
<evidence type="ECO:0000313" key="13">
    <source>
        <dbReference type="Proteomes" id="UP000319383"/>
    </source>
</evidence>
<dbReference type="Pfam" id="PF23235">
    <property type="entry name" value="WHD_3rd_Lhr"/>
    <property type="match status" value="1"/>
</dbReference>
<evidence type="ECO:0000256" key="1">
    <source>
        <dbReference type="ARBA" id="ARBA00022741"/>
    </source>
</evidence>
<dbReference type="InterPro" id="IPR001650">
    <property type="entry name" value="Helicase_C-like"/>
</dbReference>
<feature type="region of interest" description="Disordered" evidence="9">
    <location>
        <begin position="1464"/>
        <end position="1490"/>
    </location>
</feature>
<keyword evidence="13" id="KW-1185">Reference proteome</keyword>
<evidence type="ECO:0000256" key="6">
    <source>
        <dbReference type="ARBA" id="ARBA00023125"/>
    </source>
</evidence>
<keyword evidence="5" id="KW-0067">ATP-binding</keyword>
<dbReference type="GO" id="GO:0006281">
    <property type="term" value="P:DNA repair"/>
    <property type="evidence" value="ECO:0007669"/>
    <property type="project" value="UniProtKB-KW"/>
</dbReference>
<dbReference type="InterPro" id="IPR013701">
    <property type="entry name" value="Lhr-like_DEAD/DEAH_assoc"/>
</dbReference>
<dbReference type="InterPro" id="IPR052511">
    <property type="entry name" value="ATP-dep_Helicase"/>
</dbReference>
<keyword evidence="7" id="KW-0234">DNA repair</keyword>
<protein>
    <submittedName>
        <fullName evidence="12">Putative ATP-dependent helicase Lhr</fullName>
    </submittedName>
</protein>
<feature type="domain" description="Helicase C-terminal" evidence="11">
    <location>
        <begin position="266"/>
        <end position="422"/>
    </location>
</feature>
<evidence type="ECO:0000259" key="11">
    <source>
        <dbReference type="PROSITE" id="PS51194"/>
    </source>
</evidence>